<keyword evidence="4" id="KW-0812">Transmembrane</keyword>
<dbReference type="Pfam" id="PF13178">
    <property type="entry name" value="DUF4005"/>
    <property type="match status" value="1"/>
</dbReference>
<name>A0A9D4XM35_PEA</name>
<proteinExistence type="inferred from homology"/>
<dbReference type="InterPro" id="IPR025064">
    <property type="entry name" value="DUF4005"/>
</dbReference>
<keyword evidence="7" id="KW-1185">Reference proteome</keyword>
<dbReference type="PANTHER" id="PTHR32295">
    <property type="entry name" value="IQ-DOMAIN 5-RELATED"/>
    <property type="match status" value="1"/>
</dbReference>
<dbReference type="PROSITE" id="PS50096">
    <property type="entry name" value="IQ"/>
    <property type="match status" value="1"/>
</dbReference>
<dbReference type="GO" id="GO:0005516">
    <property type="term" value="F:calmodulin binding"/>
    <property type="evidence" value="ECO:0007669"/>
    <property type="project" value="UniProtKB-KW"/>
</dbReference>
<comment type="caution">
    <text evidence="6">The sequence shown here is derived from an EMBL/GenBank/DDBJ whole genome shotgun (WGS) entry which is preliminary data.</text>
</comment>
<evidence type="ECO:0000259" key="5">
    <source>
        <dbReference type="Pfam" id="PF13178"/>
    </source>
</evidence>
<organism evidence="6 7">
    <name type="scientific">Pisum sativum</name>
    <name type="common">Garden pea</name>
    <name type="synonym">Lathyrus oleraceus</name>
    <dbReference type="NCBI Taxonomy" id="3888"/>
    <lineage>
        <taxon>Eukaryota</taxon>
        <taxon>Viridiplantae</taxon>
        <taxon>Streptophyta</taxon>
        <taxon>Embryophyta</taxon>
        <taxon>Tracheophyta</taxon>
        <taxon>Spermatophyta</taxon>
        <taxon>Magnoliopsida</taxon>
        <taxon>eudicotyledons</taxon>
        <taxon>Gunneridae</taxon>
        <taxon>Pentapetalae</taxon>
        <taxon>rosids</taxon>
        <taxon>fabids</taxon>
        <taxon>Fabales</taxon>
        <taxon>Fabaceae</taxon>
        <taxon>Papilionoideae</taxon>
        <taxon>50 kb inversion clade</taxon>
        <taxon>NPAAA clade</taxon>
        <taxon>Hologalegina</taxon>
        <taxon>IRL clade</taxon>
        <taxon>Fabeae</taxon>
        <taxon>Lathyrus</taxon>
    </lineage>
</organism>
<feature type="compositionally biased region" description="Polar residues" evidence="3">
    <location>
        <begin position="320"/>
        <end position="338"/>
    </location>
</feature>
<reference evidence="6 7" key="1">
    <citation type="journal article" date="2022" name="Nat. Genet.">
        <title>Improved pea reference genome and pan-genome highlight genomic features and evolutionary characteristics.</title>
        <authorList>
            <person name="Yang T."/>
            <person name="Liu R."/>
            <person name="Luo Y."/>
            <person name="Hu S."/>
            <person name="Wang D."/>
            <person name="Wang C."/>
            <person name="Pandey M.K."/>
            <person name="Ge S."/>
            <person name="Xu Q."/>
            <person name="Li N."/>
            <person name="Li G."/>
            <person name="Huang Y."/>
            <person name="Saxena R.K."/>
            <person name="Ji Y."/>
            <person name="Li M."/>
            <person name="Yan X."/>
            <person name="He Y."/>
            <person name="Liu Y."/>
            <person name="Wang X."/>
            <person name="Xiang C."/>
            <person name="Varshney R.K."/>
            <person name="Ding H."/>
            <person name="Gao S."/>
            <person name="Zong X."/>
        </authorList>
    </citation>
    <scope>NUCLEOTIDE SEQUENCE [LARGE SCALE GENOMIC DNA]</scope>
    <source>
        <strain evidence="6 7">cv. Zhongwan 6</strain>
    </source>
</reference>
<evidence type="ECO:0000313" key="6">
    <source>
        <dbReference type="EMBL" id="KAI5422802.1"/>
    </source>
</evidence>
<evidence type="ECO:0000256" key="3">
    <source>
        <dbReference type="SAM" id="MobiDB-lite"/>
    </source>
</evidence>
<dbReference type="Proteomes" id="UP001058974">
    <property type="component" value="Chromosome 4"/>
</dbReference>
<feature type="domain" description="DUF4005" evidence="5">
    <location>
        <begin position="246"/>
        <end position="340"/>
    </location>
</feature>
<dbReference type="Gramene" id="Psat04G0600100-T2">
    <property type="protein sequence ID" value="KAI5422802.1"/>
    <property type="gene ID" value="KIW84_046001"/>
</dbReference>
<sequence>MGCCKDPNFLQRLFGMFMFFWYWFFSFGYVCFFSMFEKNCIVLRICVTDILVGISEWFCLISTSLSVLKKARKALRALKGLVKIQALVRGYLVRKRAAATLHSMQALIRAQNSVRTQRARRSMSKENRFLSENLARKSLERYDETRSEFHSKRLPTSSYETPLNGFDESPKIVEIDTYKTKSKSRRFTSTMSEYGEELPPCHATVSSPLPTRISVPDHRNHQQQQDFDWYFNNLEECRYPTTHNTPRFNHSSSTLPPNTPSKSVCGGESTFYRPYYYSNFPNYMANTQSFKAKLRSHSAPKQRPEVKKRLSLNEMMAARNSLSSVRMQKPQSSNLQTQQEEESWNF</sequence>
<comment type="similarity">
    <text evidence="2">Belongs to the IQD family.</text>
</comment>
<dbReference type="EMBL" id="JAMSHJ010000004">
    <property type="protein sequence ID" value="KAI5422802.1"/>
    <property type="molecule type" value="Genomic_DNA"/>
</dbReference>
<keyword evidence="1" id="KW-0112">Calmodulin-binding</keyword>
<feature type="transmembrane region" description="Helical" evidence="4">
    <location>
        <begin position="12"/>
        <end position="35"/>
    </location>
</feature>
<keyword evidence="4" id="KW-1133">Transmembrane helix</keyword>
<evidence type="ECO:0000256" key="4">
    <source>
        <dbReference type="SAM" id="Phobius"/>
    </source>
</evidence>
<dbReference type="PANTHER" id="PTHR32295:SF287">
    <property type="entry name" value="PROTEIN IQ-DOMAIN 26"/>
    <property type="match status" value="1"/>
</dbReference>
<gene>
    <name evidence="6" type="ORF">KIW84_046001</name>
</gene>
<protein>
    <recommendedName>
        <fullName evidence="5">DUF4005 domain-containing protein</fullName>
    </recommendedName>
</protein>
<dbReference type="AlphaFoldDB" id="A0A9D4XM35"/>
<evidence type="ECO:0000313" key="7">
    <source>
        <dbReference type="Proteomes" id="UP001058974"/>
    </source>
</evidence>
<keyword evidence="4" id="KW-0472">Membrane</keyword>
<evidence type="ECO:0000256" key="2">
    <source>
        <dbReference type="ARBA" id="ARBA00024341"/>
    </source>
</evidence>
<evidence type="ECO:0000256" key="1">
    <source>
        <dbReference type="ARBA" id="ARBA00022860"/>
    </source>
</evidence>
<feature type="region of interest" description="Disordered" evidence="3">
    <location>
        <begin position="318"/>
        <end position="346"/>
    </location>
</feature>
<accession>A0A9D4XM35</accession>